<evidence type="ECO:0000256" key="4">
    <source>
        <dbReference type="PROSITE-ProRule" id="PRU00510"/>
    </source>
</evidence>
<comment type="caution">
    <text evidence="8">The sequence shown here is derived from an EMBL/GenBank/DDBJ whole genome shotgun (WGS) entry which is preliminary data.</text>
</comment>
<name>A0A853I559_9GAMM</name>
<keyword evidence="3" id="KW-0862">Zinc</keyword>
<evidence type="ECO:0000259" key="7">
    <source>
        <dbReference type="Pfam" id="PF21173"/>
    </source>
</evidence>
<feature type="domain" description="Zinc finger DksA/TraR C4-type" evidence="6">
    <location>
        <begin position="76"/>
        <end position="105"/>
    </location>
</feature>
<dbReference type="InterPro" id="IPR020458">
    <property type="entry name" value="Znf_DskA_TraR_CS"/>
</dbReference>
<dbReference type="Pfam" id="PF01258">
    <property type="entry name" value="zf-dskA_traR"/>
    <property type="match status" value="1"/>
</dbReference>
<keyword evidence="1" id="KW-0479">Metal-binding</keyword>
<evidence type="ECO:0000256" key="1">
    <source>
        <dbReference type="ARBA" id="ARBA00022723"/>
    </source>
</evidence>
<dbReference type="SUPFAM" id="SSF57716">
    <property type="entry name" value="Glucocorticoid receptor-like (DNA-binding domain)"/>
    <property type="match status" value="1"/>
</dbReference>
<evidence type="ECO:0000256" key="5">
    <source>
        <dbReference type="SAM" id="Coils"/>
    </source>
</evidence>
<dbReference type="EMBL" id="JACCKB010000002">
    <property type="protein sequence ID" value="NYZ64727.1"/>
    <property type="molecule type" value="Genomic_DNA"/>
</dbReference>
<accession>A0A853I559</accession>
<evidence type="ECO:0000313" key="9">
    <source>
        <dbReference type="Proteomes" id="UP000569732"/>
    </source>
</evidence>
<proteinExistence type="predicted"/>
<gene>
    <name evidence="8" type="ORF">H0A36_01830</name>
</gene>
<evidence type="ECO:0000256" key="3">
    <source>
        <dbReference type="ARBA" id="ARBA00022833"/>
    </source>
</evidence>
<evidence type="ECO:0000259" key="6">
    <source>
        <dbReference type="Pfam" id="PF01258"/>
    </source>
</evidence>
<evidence type="ECO:0000256" key="2">
    <source>
        <dbReference type="ARBA" id="ARBA00022771"/>
    </source>
</evidence>
<keyword evidence="5" id="KW-0175">Coiled coil</keyword>
<dbReference type="PROSITE" id="PS51128">
    <property type="entry name" value="ZF_DKSA_2"/>
    <property type="match status" value="1"/>
</dbReference>
<dbReference type="PANTHER" id="PTHR33823:SF4">
    <property type="entry name" value="GENERAL STRESS PROTEIN 16O"/>
    <property type="match status" value="1"/>
</dbReference>
<dbReference type="Gene3D" id="1.20.120.910">
    <property type="entry name" value="DksA, coiled-coil domain"/>
    <property type="match status" value="1"/>
</dbReference>
<dbReference type="InterPro" id="IPR048487">
    <property type="entry name" value="DksA-like_N"/>
</dbReference>
<feature type="coiled-coil region" evidence="5">
    <location>
        <begin position="1"/>
        <end position="28"/>
    </location>
</feature>
<keyword evidence="9" id="KW-1185">Reference proteome</keyword>
<sequence>MTLYEDIKRQLQAKQMELEQRLSRLKRDAVKPTSRDWSEQAQERENDEVVDALGNETLSELIKVQRALTRIDNEEYLFCSHCGQEIAPARLKVMPYTDLCIQCAEQLSG</sequence>
<organism evidence="8 9">
    <name type="scientific">Spartinivicinus marinus</name>
    <dbReference type="NCBI Taxonomy" id="2994442"/>
    <lineage>
        <taxon>Bacteria</taxon>
        <taxon>Pseudomonadati</taxon>
        <taxon>Pseudomonadota</taxon>
        <taxon>Gammaproteobacteria</taxon>
        <taxon>Oceanospirillales</taxon>
        <taxon>Zooshikellaceae</taxon>
        <taxon>Spartinivicinus</taxon>
    </lineage>
</organism>
<dbReference type="GO" id="GO:0008270">
    <property type="term" value="F:zinc ion binding"/>
    <property type="evidence" value="ECO:0007669"/>
    <property type="project" value="UniProtKB-KW"/>
</dbReference>
<dbReference type="RefSeq" id="WP_180566763.1">
    <property type="nucleotide sequence ID" value="NZ_JACCKB010000002.1"/>
</dbReference>
<dbReference type="AlphaFoldDB" id="A0A853I559"/>
<protein>
    <submittedName>
        <fullName evidence="8">TraR/DksA family transcriptional regulator</fullName>
    </submittedName>
</protein>
<feature type="domain" description="DnaK suppressor protein-like N-terminal" evidence="7">
    <location>
        <begin position="9"/>
        <end position="71"/>
    </location>
</feature>
<dbReference type="PANTHER" id="PTHR33823">
    <property type="entry name" value="RNA POLYMERASE-BINDING TRANSCRIPTION FACTOR DKSA-RELATED"/>
    <property type="match status" value="1"/>
</dbReference>
<reference evidence="8 9" key="1">
    <citation type="submission" date="2020-07" db="EMBL/GenBank/DDBJ databases">
        <title>Endozoicomonas sp. nov., isolated from sediment.</title>
        <authorList>
            <person name="Gu T."/>
        </authorList>
    </citation>
    <scope>NUCLEOTIDE SEQUENCE [LARGE SCALE GENOMIC DNA]</scope>
    <source>
        <strain evidence="8 9">SM1973</strain>
    </source>
</reference>
<dbReference type="Proteomes" id="UP000569732">
    <property type="component" value="Unassembled WGS sequence"/>
</dbReference>
<keyword evidence="2" id="KW-0863">Zinc-finger</keyword>
<dbReference type="Pfam" id="PF21173">
    <property type="entry name" value="DksA-like_N"/>
    <property type="match status" value="1"/>
</dbReference>
<dbReference type="InterPro" id="IPR000962">
    <property type="entry name" value="Znf_DskA_TraR"/>
</dbReference>
<feature type="zinc finger region" description="dksA C4-type" evidence="4">
    <location>
        <begin position="79"/>
        <end position="103"/>
    </location>
</feature>
<dbReference type="PROSITE" id="PS01102">
    <property type="entry name" value="ZF_DKSA_1"/>
    <property type="match status" value="1"/>
</dbReference>
<evidence type="ECO:0000313" key="8">
    <source>
        <dbReference type="EMBL" id="NYZ64727.1"/>
    </source>
</evidence>